<organism evidence="1 2">
    <name type="scientific">Allokutzneria multivorans</name>
    <dbReference type="NCBI Taxonomy" id="1142134"/>
    <lineage>
        <taxon>Bacteria</taxon>
        <taxon>Bacillati</taxon>
        <taxon>Actinomycetota</taxon>
        <taxon>Actinomycetes</taxon>
        <taxon>Pseudonocardiales</taxon>
        <taxon>Pseudonocardiaceae</taxon>
        <taxon>Allokutzneria</taxon>
    </lineage>
</organism>
<dbReference type="EMBL" id="BAABAL010000005">
    <property type="protein sequence ID" value="GAA3996163.1"/>
    <property type="molecule type" value="Genomic_DNA"/>
</dbReference>
<proteinExistence type="predicted"/>
<name>A0ABP7RE24_9PSEU</name>
<sequence length="135" mass="15097">MTDIGGISGDPRWRTAWTDVPTREDVARPGTLRIDRDKIPQAIALITRVKKRMDDLSEEARHALVVDPMAEDRVSEYIAEVLTAKGLTEPECARNAIIAFRSQLQAMIDRLEDTLRLMSTTEAANRQAFEGGHHG</sequence>
<comment type="caution">
    <text evidence="1">The sequence shown here is derived from an EMBL/GenBank/DDBJ whole genome shotgun (WGS) entry which is preliminary data.</text>
</comment>
<evidence type="ECO:0000313" key="1">
    <source>
        <dbReference type="EMBL" id="GAA3996163.1"/>
    </source>
</evidence>
<gene>
    <name evidence="1" type="ORF">GCM10022247_15150</name>
</gene>
<evidence type="ECO:0008006" key="3">
    <source>
        <dbReference type="Google" id="ProtNLM"/>
    </source>
</evidence>
<dbReference type="Proteomes" id="UP001501747">
    <property type="component" value="Unassembled WGS sequence"/>
</dbReference>
<accession>A0ABP7RE24</accession>
<dbReference type="RefSeq" id="WP_344872048.1">
    <property type="nucleotide sequence ID" value="NZ_BAABAL010000005.1"/>
</dbReference>
<keyword evidence="2" id="KW-1185">Reference proteome</keyword>
<reference evidence="2" key="1">
    <citation type="journal article" date="2019" name="Int. J. Syst. Evol. Microbiol.">
        <title>The Global Catalogue of Microorganisms (GCM) 10K type strain sequencing project: providing services to taxonomists for standard genome sequencing and annotation.</title>
        <authorList>
            <consortium name="The Broad Institute Genomics Platform"/>
            <consortium name="The Broad Institute Genome Sequencing Center for Infectious Disease"/>
            <person name="Wu L."/>
            <person name="Ma J."/>
        </authorList>
    </citation>
    <scope>NUCLEOTIDE SEQUENCE [LARGE SCALE GENOMIC DNA]</scope>
    <source>
        <strain evidence="2">JCM 17342</strain>
    </source>
</reference>
<protein>
    <recommendedName>
        <fullName evidence="3">Terminase small subunit</fullName>
    </recommendedName>
</protein>
<evidence type="ECO:0000313" key="2">
    <source>
        <dbReference type="Proteomes" id="UP001501747"/>
    </source>
</evidence>